<keyword evidence="4" id="KW-1185">Reference proteome</keyword>
<keyword evidence="2" id="KW-0812">Transmembrane</keyword>
<dbReference type="AlphaFoldDB" id="A0A0H1RGH4"/>
<keyword evidence="2" id="KW-0472">Membrane</keyword>
<gene>
    <name evidence="3" type="ORF">AA309_05430</name>
</gene>
<evidence type="ECO:0000256" key="2">
    <source>
        <dbReference type="SAM" id="Phobius"/>
    </source>
</evidence>
<sequence length="441" mass="48948">MPTKQRTFRHIRLQAQPCGGDALFRHGGAARGLTVCLIRAMRRLLALLTVAVLLSAWPLDQTTARRGSPERPPEPPQVQHGPSYLKSETKAALRDVLATDPALAGFDTSQWSFTERSYRSRDIVQRFAALMRHDLPGKQPRLTFFLDRAVFSAPIGRMEEAWKGSGEIAEFPDTPAAMDSFFSIRRGQTIIVVSHVEDGDFSLNYGTGSRISIAAARDAAARHGVFLVPVGCNTLTSGAPFGFTRNISTEQVEIFLRHAASASTFAALFNALAQVGSLQIDIAPVVGLLTALVRDTSTLSDAISVEIPREVLSNVSGWDQPPVNPDKDGKVRLFVPQLIHPINLPFPITAFVWLWEWALVLLARSNWMQRIRERSRWLPAVLGACRVLRIARWVGIYICMLVALVWSWLMGPWPLVIMLVMLGFAHEAVKNVDRWTNGTVR</sequence>
<comment type="caution">
    <text evidence="3">The sequence shown here is derived from an EMBL/GenBank/DDBJ whole genome shotgun (WGS) entry which is preliminary data.</text>
</comment>
<feature type="transmembrane region" description="Helical" evidence="2">
    <location>
        <begin position="344"/>
        <end position="363"/>
    </location>
</feature>
<protein>
    <submittedName>
        <fullName evidence="3">Uncharacterized protein</fullName>
    </submittedName>
</protein>
<proteinExistence type="predicted"/>
<dbReference type="PATRIC" id="fig|1225564.3.peg.1551"/>
<dbReference type="EMBL" id="LCYG01000016">
    <property type="protein sequence ID" value="KLK93926.1"/>
    <property type="molecule type" value="Genomic_DNA"/>
</dbReference>
<evidence type="ECO:0000256" key="1">
    <source>
        <dbReference type="SAM" id="MobiDB-lite"/>
    </source>
</evidence>
<dbReference type="STRING" id="1225564.AA309_05430"/>
<name>A0A0H1RGH4_9HYPH</name>
<dbReference type="Proteomes" id="UP000035489">
    <property type="component" value="Unassembled WGS sequence"/>
</dbReference>
<reference evidence="3 4" key="1">
    <citation type="submission" date="2015-05" db="EMBL/GenBank/DDBJ databases">
        <title>Draft genome sequence of Microvirga vignae strain BR3299, a novel nitrogen fixing bacteria isolated from Brazil semi-aired region.</title>
        <authorList>
            <person name="Zilli J.E."/>
            <person name="Passos S.R."/>
            <person name="Leite J."/>
            <person name="Baldani J.I."/>
            <person name="Xavier G.R."/>
            <person name="Rumjaneck N.G."/>
            <person name="Simoes-Araujo J.L."/>
        </authorList>
    </citation>
    <scope>NUCLEOTIDE SEQUENCE [LARGE SCALE GENOMIC DNA]</scope>
    <source>
        <strain evidence="3 4">BR3299</strain>
    </source>
</reference>
<evidence type="ECO:0000313" key="4">
    <source>
        <dbReference type="Proteomes" id="UP000035489"/>
    </source>
</evidence>
<feature type="region of interest" description="Disordered" evidence="1">
    <location>
        <begin position="63"/>
        <end position="83"/>
    </location>
</feature>
<keyword evidence="2" id="KW-1133">Transmembrane helix</keyword>
<accession>A0A0H1RGH4</accession>
<feature type="transmembrane region" description="Helical" evidence="2">
    <location>
        <begin position="384"/>
        <end position="406"/>
    </location>
</feature>
<evidence type="ECO:0000313" key="3">
    <source>
        <dbReference type="EMBL" id="KLK93926.1"/>
    </source>
</evidence>
<organism evidence="3 4">
    <name type="scientific">Microvirga vignae</name>
    <dbReference type="NCBI Taxonomy" id="1225564"/>
    <lineage>
        <taxon>Bacteria</taxon>
        <taxon>Pseudomonadati</taxon>
        <taxon>Pseudomonadota</taxon>
        <taxon>Alphaproteobacteria</taxon>
        <taxon>Hyphomicrobiales</taxon>
        <taxon>Methylobacteriaceae</taxon>
        <taxon>Microvirga</taxon>
    </lineage>
</organism>